<comment type="caution">
    <text evidence="1">The sequence shown here is derived from an EMBL/GenBank/DDBJ whole genome shotgun (WGS) entry which is preliminary data.</text>
</comment>
<protein>
    <recommendedName>
        <fullName evidence="3">MULE transposase domain-containing protein</fullName>
    </recommendedName>
</protein>
<name>W2Z4A6_PHYNI</name>
<evidence type="ECO:0008006" key="3">
    <source>
        <dbReference type="Google" id="ProtNLM"/>
    </source>
</evidence>
<gene>
    <name evidence="1" type="ORF">F442_11140</name>
</gene>
<evidence type="ECO:0000313" key="2">
    <source>
        <dbReference type="Proteomes" id="UP000018948"/>
    </source>
</evidence>
<dbReference type="AlphaFoldDB" id="W2Z4A6"/>
<sequence length="201" mass="23048">MPRKLPWRVVGSDLSTDEADDLLSNMKRHSTGKNNAMPCTACGAGSHHGMRYKLLKCESSTCSEVTCSWRGKVLVCESCLAALSRVFSWITQLRLMPRFIMGDAGQGQRNAVFSVFQNNPSMEYLMCFYHVMTNVEKRLKEFSSHAASAIVGRLYDLHFARDHIAFSCLRDQLLSTWKRYPELVGFCLYLEEQWLRGHFYL</sequence>
<proteinExistence type="predicted"/>
<accession>W2Z4A6</accession>
<reference evidence="1 2" key="1">
    <citation type="submission" date="2013-11" db="EMBL/GenBank/DDBJ databases">
        <title>The Genome Sequence of Phytophthora parasitica P10297.</title>
        <authorList>
            <consortium name="The Broad Institute Genomics Platform"/>
            <person name="Russ C."/>
            <person name="Tyler B."/>
            <person name="Panabieres F."/>
            <person name="Shan W."/>
            <person name="Tripathy S."/>
            <person name="Grunwald N."/>
            <person name="Machado M."/>
            <person name="Johnson C.S."/>
            <person name="Walker B."/>
            <person name="Young S.K."/>
            <person name="Zeng Q."/>
            <person name="Gargeya S."/>
            <person name="Fitzgerald M."/>
            <person name="Haas B."/>
            <person name="Abouelleil A."/>
            <person name="Allen A.W."/>
            <person name="Alvarado L."/>
            <person name="Arachchi H.M."/>
            <person name="Berlin A.M."/>
            <person name="Chapman S.B."/>
            <person name="Gainer-Dewar J."/>
            <person name="Goldberg J."/>
            <person name="Griggs A."/>
            <person name="Gujja S."/>
            <person name="Hansen M."/>
            <person name="Howarth C."/>
            <person name="Imamovic A."/>
            <person name="Ireland A."/>
            <person name="Larimer J."/>
            <person name="McCowan C."/>
            <person name="Murphy C."/>
            <person name="Pearson M."/>
            <person name="Poon T.W."/>
            <person name="Priest M."/>
            <person name="Roberts A."/>
            <person name="Saif S."/>
            <person name="Shea T."/>
            <person name="Sisk P."/>
            <person name="Sykes S."/>
            <person name="Wortman J."/>
            <person name="Nusbaum C."/>
            <person name="Birren B."/>
        </authorList>
    </citation>
    <scope>NUCLEOTIDE SEQUENCE [LARGE SCALE GENOMIC DNA]</scope>
    <source>
        <strain evidence="1 2">P10297</strain>
    </source>
</reference>
<organism evidence="1 2">
    <name type="scientific">Phytophthora nicotianae P10297</name>
    <dbReference type="NCBI Taxonomy" id="1317064"/>
    <lineage>
        <taxon>Eukaryota</taxon>
        <taxon>Sar</taxon>
        <taxon>Stramenopiles</taxon>
        <taxon>Oomycota</taxon>
        <taxon>Peronosporomycetes</taxon>
        <taxon>Peronosporales</taxon>
        <taxon>Peronosporaceae</taxon>
        <taxon>Phytophthora</taxon>
    </lineage>
</organism>
<dbReference type="Proteomes" id="UP000018948">
    <property type="component" value="Unassembled WGS sequence"/>
</dbReference>
<evidence type="ECO:0000313" key="1">
    <source>
        <dbReference type="EMBL" id="ETP41895.1"/>
    </source>
</evidence>
<dbReference type="EMBL" id="ANIY01002309">
    <property type="protein sequence ID" value="ETP41895.1"/>
    <property type="molecule type" value="Genomic_DNA"/>
</dbReference>